<evidence type="ECO:0000313" key="1">
    <source>
        <dbReference type="EMBL" id="KAH7849788.1"/>
    </source>
</evidence>
<keyword evidence="2" id="KW-1185">Reference proteome</keyword>
<organism evidence="1 2">
    <name type="scientific">Vaccinium darrowii</name>
    <dbReference type="NCBI Taxonomy" id="229202"/>
    <lineage>
        <taxon>Eukaryota</taxon>
        <taxon>Viridiplantae</taxon>
        <taxon>Streptophyta</taxon>
        <taxon>Embryophyta</taxon>
        <taxon>Tracheophyta</taxon>
        <taxon>Spermatophyta</taxon>
        <taxon>Magnoliopsida</taxon>
        <taxon>eudicotyledons</taxon>
        <taxon>Gunneridae</taxon>
        <taxon>Pentapetalae</taxon>
        <taxon>asterids</taxon>
        <taxon>Ericales</taxon>
        <taxon>Ericaceae</taxon>
        <taxon>Vaccinioideae</taxon>
        <taxon>Vaccinieae</taxon>
        <taxon>Vaccinium</taxon>
    </lineage>
</organism>
<reference evidence="1 2" key="1">
    <citation type="journal article" date="2021" name="Hortic Res">
        <title>High-quality reference genome and annotation aids understanding of berry development for evergreen blueberry (Vaccinium darrowii).</title>
        <authorList>
            <person name="Yu J."/>
            <person name="Hulse-Kemp A.M."/>
            <person name="Babiker E."/>
            <person name="Staton M."/>
        </authorList>
    </citation>
    <scope>NUCLEOTIDE SEQUENCE [LARGE SCALE GENOMIC DNA]</scope>
    <source>
        <strain evidence="2">cv. NJ 8807/NJ 8810</strain>
        <tissue evidence="1">Young leaf</tissue>
    </source>
</reference>
<proteinExistence type="predicted"/>
<sequence length="199" mass="22912">MDFSSGESSLSREKRPRRGCHHPSTRLWNKIKGFHREKRAVVGGNKALSPKQSKHMLPFYTLVEYLQLRVFDLSFTVIGSPLSSTKPHRQPLNLVDELFVWSSFECVLVSIKRVILGYEDCICMDMKIAADFVFDIESLVEKLLHQLARKQTISVNVYDTTNSSYPISMYGSTFGGLFGNHEMRYRYNIKGVCNRCFWG</sequence>
<comment type="caution">
    <text evidence="1">The sequence shown here is derived from an EMBL/GenBank/DDBJ whole genome shotgun (WGS) entry which is preliminary data.</text>
</comment>
<gene>
    <name evidence="1" type="ORF">Vadar_022951</name>
</gene>
<protein>
    <submittedName>
        <fullName evidence="1">Uncharacterized protein</fullName>
    </submittedName>
</protein>
<name>A0ACB7Y9T0_9ERIC</name>
<accession>A0ACB7Y9T0</accession>
<dbReference type="Proteomes" id="UP000828048">
    <property type="component" value="Chromosome 7"/>
</dbReference>
<evidence type="ECO:0000313" key="2">
    <source>
        <dbReference type="Proteomes" id="UP000828048"/>
    </source>
</evidence>
<dbReference type="EMBL" id="CM037157">
    <property type="protein sequence ID" value="KAH7849788.1"/>
    <property type="molecule type" value="Genomic_DNA"/>
</dbReference>